<proteinExistence type="predicted"/>
<evidence type="ECO:0000313" key="2">
    <source>
        <dbReference type="EMBL" id="MBB6520578.1"/>
    </source>
</evidence>
<dbReference type="InterPro" id="IPR037523">
    <property type="entry name" value="VOC_core"/>
</dbReference>
<name>A0A7X0MUR7_9GAMM</name>
<dbReference type="Pfam" id="PF18029">
    <property type="entry name" value="Glyoxalase_6"/>
    <property type="match status" value="1"/>
</dbReference>
<dbReference type="InterPro" id="IPR041581">
    <property type="entry name" value="Glyoxalase_6"/>
</dbReference>
<keyword evidence="2" id="KW-0456">Lyase</keyword>
<dbReference type="InterPro" id="IPR052164">
    <property type="entry name" value="Anthracycline_SecMetBiosynth"/>
</dbReference>
<keyword evidence="3" id="KW-1185">Reference proteome</keyword>
<dbReference type="SUPFAM" id="SSF54593">
    <property type="entry name" value="Glyoxalase/Bleomycin resistance protein/Dihydroxybiphenyl dioxygenase"/>
    <property type="match status" value="1"/>
</dbReference>
<comment type="caution">
    <text evidence="2">The sequence shown here is derived from an EMBL/GenBank/DDBJ whole genome shotgun (WGS) entry which is preliminary data.</text>
</comment>
<accession>A0A7X0MUR7</accession>
<feature type="domain" description="VOC" evidence="1">
    <location>
        <begin position="6"/>
        <end position="122"/>
    </location>
</feature>
<organism evidence="2 3">
    <name type="scientific">Pseudoteredinibacter isoporae</name>
    <dbReference type="NCBI Taxonomy" id="570281"/>
    <lineage>
        <taxon>Bacteria</taxon>
        <taxon>Pseudomonadati</taxon>
        <taxon>Pseudomonadota</taxon>
        <taxon>Gammaproteobacteria</taxon>
        <taxon>Cellvibrionales</taxon>
        <taxon>Cellvibrionaceae</taxon>
        <taxon>Pseudoteredinibacter</taxon>
    </lineage>
</organism>
<dbReference type="PROSITE" id="PS51819">
    <property type="entry name" value="VOC"/>
    <property type="match status" value="1"/>
</dbReference>
<evidence type="ECO:0000313" key="3">
    <source>
        <dbReference type="Proteomes" id="UP000528457"/>
    </source>
</evidence>
<dbReference type="EMBL" id="JACHHT010000001">
    <property type="protein sequence ID" value="MBB6520578.1"/>
    <property type="molecule type" value="Genomic_DNA"/>
</dbReference>
<evidence type="ECO:0000259" key="1">
    <source>
        <dbReference type="PROSITE" id="PS51819"/>
    </source>
</evidence>
<gene>
    <name evidence="2" type="ORF">HNR48_000856</name>
</gene>
<dbReference type="Gene3D" id="3.10.180.10">
    <property type="entry name" value="2,3-Dihydroxybiphenyl 1,2-Dioxygenase, domain 1"/>
    <property type="match status" value="1"/>
</dbReference>
<dbReference type="Proteomes" id="UP000528457">
    <property type="component" value="Unassembled WGS sequence"/>
</dbReference>
<dbReference type="GO" id="GO:0016829">
    <property type="term" value="F:lyase activity"/>
    <property type="evidence" value="ECO:0007669"/>
    <property type="project" value="UniProtKB-KW"/>
</dbReference>
<dbReference type="InterPro" id="IPR029068">
    <property type="entry name" value="Glyas_Bleomycin-R_OHBP_Dase"/>
</dbReference>
<dbReference type="AlphaFoldDB" id="A0A7X0MUR7"/>
<dbReference type="PANTHER" id="PTHR33993">
    <property type="entry name" value="GLYOXALASE-RELATED"/>
    <property type="match status" value="1"/>
</dbReference>
<dbReference type="PANTHER" id="PTHR33993:SF5">
    <property type="entry name" value="GLYOXALASE"/>
    <property type="match status" value="1"/>
</dbReference>
<dbReference type="InParanoid" id="A0A7X0MUR7"/>
<reference evidence="2 3" key="1">
    <citation type="submission" date="2020-08" db="EMBL/GenBank/DDBJ databases">
        <title>Genomic Encyclopedia of Type Strains, Phase IV (KMG-IV): sequencing the most valuable type-strain genomes for metagenomic binning, comparative biology and taxonomic classification.</title>
        <authorList>
            <person name="Goeker M."/>
        </authorList>
    </citation>
    <scope>NUCLEOTIDE SEQUENCE [LARGE SCALE GENOMIC DNA]</scope>
    <source>
        <strain evidence="2 3">DSM 22368</strain>
    </source>
</reference>
<dbReference type="RefSeq" id="WP_166850834.1">
    <property type="nucleotide sequence ID" value="NZ_JAAONY010000001.1"/>
</dbReference>
<sequence length="124" mass="13664">MAKVLGVGGIFFFCEDPKALSSWYQEHLGLPIDPSYGGCAFQASDMPENGYTVWAPFTQGSDYFKPSKKDFMMNLVVDDLAAALAQVKQGGAELIGEPESHEYGDFGWFMDPAGNKIELWQPKS</sequence>
<protein>
    <submittedName>
        <fullName evidence="2">Putative enzyme related to lactoylglutathione lyase</fullName>
    </submittedName>
</protein>